<proteinExistence type="predicted"/>
<feature type="transmembrane region" description="Helical" evidence="12">
    <location>
        <begin position="270"/>
        <end position="294"/>
    </location>
</feature>
<evidence type="ECO:0000256" key="2">
    <source>
        <dbReference type="ARBA" id="ARBA00022448"/>
    </source>
</evidence>
<dbReference type="Pfam" id="PF02378">
    <property type="entry name" value="PTS_EIIC"/>
    <property type="match status" value="1"/>
</dbReference>
<dbReference type="GO" id="GO:0016301">
    <property type="term" value="F:kinase activity"/>
    <property type="evidence" value="ECO:0007669"/>
    <property type="project" value="UniProtKB-KW"/>
</dbReference>
<dbReference type="Pfam" id="PF00367">
    <property type="entry name" value="PTS_EIIB"/>
    <property type="match status" value="1"/>
</dbReference>
<comment type="subcellular location">
    <subcellularLocation>
        <location evidence="1">Cell membrane</location>
        <topology evidence="1">Multi-pass membrane protein</topology>
    </subcellularLocation>
</comment>
<evidence type="ECO:0000256" key="12">
    <source>
        <dbReference type="SAM" id="Phobius"/>
    </source>
</evidence>
<feature type="domain" description="PTS EIIB type-1" evidence="13">
    <location>
        <begin position="440"/>
        <end position="518"/>
    </location>
</feature>
<dbReference type="InterPro" id="IPR010975">
    <property type="entry name" value="PTS_IIBC_a_glc"/>
</dbReference>
<keyword evidence="6" id="KW-0598">Phosphotransferase system</keyword>
<feature type="active site" description="Phosphocysteine intermediate; for EIIB activity" evidence="11">
    <location>
        <position position="462"/>
    </location>
</feature>
<dbReference type="SUPFAM" id="SSF55604">
    <property type="entry name" value="Glucose permease domain IIB"/>
    <property type="match status" value="1"/>
</dbReference>
<evidence type="ECO:0000256" key="4">
    <source>
        <dbReference type="ARBA" id="ARBA00022597"/>
    </source>
</evidence>
<dbReference type="InterPro" id="IPR003352">
    <property type="entry name" value="PTS_EIIC"/>
</dbReference>
<dbReference type="AlphaFoldDB" id="A0AA47KJU0"/>
<feature type="domain" description="PTS EIIC type-1" evidence="14">
    <location>
        <begin position="1"/>
        <end position="414"/>
    </location>
</feature>
<evidence type="ECO:0000313" key="15">
    <source>
        <dbReference type="EMBL" id="WBA08285.1"/>
    </source>
</evidence>
<accession>A0AA47KJU0</accession>
<evidence type="ECO:0000313" key="16">
    <source>
        <dbReference type="Proteomes" id="UP001164748"/>
    </source>
</evidence>
<feature type="transmembrane region" description="Helical" evidence="12">
    <location>
        <begin position="198"/>
        <end position="217"/>
    </location>
</feature>
<evidence type="ECO:0000256" key="5">
    <source>
        <dbReference type="ARBA" id="ARBA00022679"/>
    </source>
</evidence>
<keyword evidence="2" id="KW-0813">Transport</keyword>
<feature type="transmembrane region" description="Helical" evidence="12">
    <location>
        <begin position="85"/>
        <end position="107"/>
    </location>
</feature>
<keyword evidence="8" id="KW-0418">Kinase</keyword>
<name>A0AA47KJU0_9GAMM</name>
<reference evidence="15" key="1">
    <citation type="submission" date="2022-09" db="EMBL/GenBank/DDBJ databases">
        <authorList>
            <person name="Li Z.-J."/>
        </authorList>
    </citation>
    <scope>NUCLEOTIDE SEQUENCE</scope>
    <source>
        <strain evidence="15">TGB11</strain>
    </source>
</reference>
<organism evidence="15 16">
    <name type="scientific">Salinivibrio kushneri</name>
    <dbReference type="NCBI Taxonomy" id="1908198"/>
    <lineage>
        <taxon>Bacteria</taxon>
        <taxon>Pseudomonadati</taxon>
        <taxon>Pseudomonadota</taxon>
        <taxon>Gammaproteobacteria</taxon>
        <taxon>Vibrionales</taxon>
        <taxon>Vibrionaceae</taxon>
        <taxon>Salinivibrio</taxon>
    </lineage>
</organism>
<feature type="transmembrane region" description="Helical" evidence="12">
    <location>
        <begin position="324"/>
        <end position="342"/>
    </location>
</feature>
<dbReference type="PROSITE" id="PS51098">
    <property type="entry name" value="PTS_EIIB_TYPE_1"/>
    <property type="match status" value="1"/>
</dbReference>
<keyword evidence="7 12" id="KW-0812">Transmembrane</keyword>
<dbReference type="PANTHER" id="PTHR30009">
    <property type="entry name" value="CYTOCHROME C-TYPE SYNTHESIS PROTEIN AND PTS TRANSMEMBRANE COMPONENT"/>
    <property type="match status" value="1"/>
</dbReference>
<dbReference type="GO" id="GO:0009401">
    <property type="term" value="P:phosphoenolpyruvate-dependent sugar phosphotransferase system"/>
    <property type="evidence" value="ECO:0007669"/>
    <property type="project" value="UniProtKB-KW"/>
</dbReference>
<dbReference type="EMBL" id="CP114588">
    <property type="protein sequence ID" value="WBA08285.1"/>
    <property type="molecule type" value="Genomic_DNA"/>
</dbReference>
<dbReference type="InterPro" id="IPR001996">
    <property type="entry name" value="PTS_IIB_1"/>
</dbReference>
<dbReference type="GO" id="GO:0008982">
    <property type="term" value="F:protein-N(PI)-phosphohistidine-sugar phosphotransferase activity"/>
    <property type="evidence" value="ECO:0007669"/>
    <property type="project" value="InterPro"/>
</dbReference>
<dbReference type="PROSITE" id="PS01035">
    <property type="entry name" value="PTS_EIIB_TYPE_1_CYS"/>
    <property type="match status" value="1"/>
</dbReference>
<dbReference type="InterPro" id="IPR013013">
    <property type="entry name" value="PTS_EIIC_1"/>
</dbReference>
<dbReference type="InterPro" id="IPR036878">
    <property type="entry name" value="Glu_permease_IIB"/>
</dbReference>
<keyword evidence="4" id="KW-0762">Sugar transport</keyword>
<gene>
    <name evidence="15" type="ORF">N8M53_10730</name>
</gene>
<evidence type="ECO:0000259" key="13">
    <source>
        <dbReference type="PROSITE" id="PS51098"/>
    </source>
</evidence>
<feature type="transmembrane region" description="Helical" evidence="12">
    <location>
        <begin position="53"/>
        <end position="78"/>
    </location>
</feature>
<evidence type="ECO:0000256" key="10">
    <source>
        <dbReference type="ARBA" id="ARBA00023136"/>
    </source>
</evidence>
<evidence type="ECO:0000256" key="8">
    <source>
        <dbReference type="ARBA" id="ARBA00022777"/>
    </source>
</evidence>
<feature type="transmembrane region" description="Helical" evidence="12">
    <location>
        <begin position="349"/>
        <end position="369"/>
    </location>
</feature>
<protein>
    <submittedName>
        <fullName evidence="15">Alpha-glucoside-specific PTS transporter subunit IIBC</fullName>
        <ecNumber evidence="15">2.7.1.-</ecNumber>
    </submittedName>
</protein>
<dbReference type="Gene3D" id="3.30.1360.60">
    <property type="entry name" value="Glucose permease domain IIB"/>
    <property type="match status" value="1"/>
</dbReference>
<dbReference type="CDD" id="cd00212">
    <property type="entry name" value="PTS_IIB_glc"/>
    <property type="match status" value="1"/>
</dbReference>
<dbReference type="Proteomes" id="UP001164748">
    <property type="component" value="Chromosome"/>
</dbReference>
<keyword evidence="5 15" id="KW-0808">Transferase</keyword>
<evidence type="ECO:0000256" key="3">
    <source>
        <dbReference type="ARBA" id="ARBA00022475"/>
    </source>
</evidence>
<dbReference type="GO" id="GO:0090563">
    <property type="term" value="F:protein-phosphocysteine-sugar phosphotransferase activity"/>
    <property type="evidence" value="ECO:0007669"/>
    <property type="project" value="TreeGrafter"/>
</dbReference>
<dbReference type="GO" id="GO:0005886">
    <property type="term" value="C:plasma membrane"/>
    <property type="evidence" value="ECO:0007669"/>
    <property type="project" value="UniProtKB-SubCell"/>
</dbReference>
<keyword evidence="10 12" id="KW-0472">Membrane</keyword>
<keyword evidence="3" id="KW-1003">Cell membrane</keyword>
<evidence type="ECO:0000256" key="1">
    <source>
        <dbReference type="ARBA" id="ARBA00004651"/>
    </source>
</evidence>
<evidence type="ECO:0000259" key="14">
    <source>
        <dbReference type="PROSITE" id="PS51103"/>
    </source>
</evidence>
<feature type="transmembrane region" description="Helical" evidence="12">
    <location>
        <begin position="229"/>
        <end position="250"/>
    </location>
</feature>
<dbReference type="NCBIfam" id="TIGR00826">
    <property type="entry name" value="EIIB_glc"/>
    <property type="match status" value="1"/>
</dbReference>
<evidence type="ECO:0000256" key="11">
    <source>
        <dbReference type="PROSITE-ProRule" id="PRU00421"/>
    </source>
</evidence>
<dbReference type="RefSeq" id="WP_077639110.1">
    <property type="nucleotide sequence ID" value="NZ_CP114588.1"/>
</dbReference>
<dbReference type="EC" id="2.7.1.-" evidence="15"/>
<feature type="transmembrane region" description="Helical" evidence="12">
    <location>
        <begin position="381"/>
        <end position="402"/>
    </location>
</feature>
<feature type="transmembrane region" description="Helical" evidence="12">
    <location>
        <begin position="301"/>
        <end position="318"/>
    </location>
</feature>
<dbReference type="InterPro" id="IPR018113">
    <property type="entry name" value="PTrfase_EIIB_Cys"/>
</dbReference>
<dbReference type="PANTHER" id="PTHR30009:SF12">
    <property type="entry name" value="PHOSPHOTRANSFERASE IIC COMPONENT GLVC"/>
    <property type="match status" value="1"/>
</dbReference>
<evidence type="ECO:0000256" key="9">
    <source>
        <dbReference type="ARBA" id="ARBA00022989"/>
    </source>
</evidence>
<feature type="transmembrane region" description="Helical" evidence="12">
    <location>
        <begin position="12"/>
        <end position="33"/>
    </location>
</feature>
<feature type="transmembrane region" description="Helical" evidence="12">
    <location>
        <begin position="160"/>
        <end position="192"/>
    </location>
</feature>
<dbReference type="NCBIfam" id="TIGR02005">
    <property type="entry name" value="PTS-IIBC-alpha"/>
    <property type="match status" value="1"/>
</dbReference>
<evidence type="ECO:0000256" key="7">
    <source>
        <dbReference type="ARBA" id="ARBA00022692"/>
    </source>
</evidence>
<dbReference type="PROSITE" id="PS51103">
    <property type="entry name" value="PTS_EIIC_TYPE_1"/>
    <property type="match status" value="1"/>
</dbReference>
<dbReference type="InterPro" id="IPR050429">
    <property type="entry name" value="PTS_Glucose_EIICBA"/>
</dbReference>
<sequence length="518" mass="55835">MKDMIQRFGAAMFVPVLLFPAAGMLLGLSVMLLNQDLFPWAVEGSAWVKVSTILLQASLAVFKNMALVFAVGLPIALAKSASGRAVLATLVSYITFNYVIGGILQFWGPELGVNYVEGERGLTDVGGILTLDTNLLGAIVIASLSVWVHNRFFDKKLPNWAAVFGGTPLVVIVSFPIMVLMAIITCFTWPSIQHGINNLQTFLVGAGSFGVWMFTFLERIMIPTGLHHFVYGPVFYGPVAVDGGTVAHWIQNIQNFASNPAPLTEQFPQGGLMLTGMGKVFGCTGIAMALYATAKPENKKMVLGLVLGAALTAILTGITEPIEFTFLFIAPALFALHAVLAATMATIAYWFGVSGNFQTGLIDFIFQNWLPLGSLHGTTYIAQVLIGLSFTAIYFVVFRALILKFDIPTPGRGSAEAKLYTKADYKGAQQSDSSSGVIDGGQASAFIEGLGGKDNIALLTNCATRLRIKVHEPEKVAETQYFQEHGAVNMVRNGDSFQIIVGLTVPQVREEMTQLTRA</sequence>
<keyword evidence="9 12" id="KW-1133">Transmembrane helix</keyword>
<feature type="transmembrane region" description="Helical" evidence="12">
    <location>
        <begin position="127"/>
        <end position="148"/>
    </location>
</feature>
<evidence type="ECO:0000256" key="6">
    <source>
        <dbReference type="ARBA" id="ARBA00022683"/>
    </source>
</evidence>